<protein>
    <submittedName>
        <fullName evidence="1">Vacuolar protein sorting-associated protein 13B</fullName>
    </submittedName>
</protein>
<reference evidence="1" key="1">
    <citation type="submission" date="2021-08" db="EMBL/GenBank/DDBJ databases">
        <title>The first chromosome-level gecko genome reveals the dynamic sex chromosomes of Neotropical dwarf geckos (Sphaerodactylidae: Sphaerodactylus).</title>
        <authorList>
            <person name="Pinto B.J."/>
            <person name="Keating S.E."/>
            <person name="Gamble T."/>
        </authorList>
    </citation>
    <scope>NUCLEOTIDE SEQUENCE</scope>
    <source>
        <strain evidence="1">TG3544</strain>
    </source>
</reference>
<accession>A0ACB8FG10</accession>
<organism evidence="1 2">
    <name type="scientific">Sphaerodactylus townsendi</name>
    <dbReference type="NCBI Taxonomy" id="933632"/>
    <lineage>
        <taxon>Eukaryota</taxon>
        <taxon>Metazoa</taxon>
        <taxon>Chordata</taxon>
        <taxon>Craniata</taxon>
        <taxon>Vertebrata</taxon>
        <taxon>Euteleostomi</taxon>
        <taxon>Lepidosauria</taxon>
        <taxon>Squamata</taxon>
        <taxon>Bifurcata</taxon>
        <taxon>Gekkota</taxon>
        <taxon>Sphaerodactylidae</taxon>
        <taxon>Sphaerodactylus</taxon>
    </lineage>
</organism>
<proteinExistence type="predicted"/>
<comment type="caution">
    <text evidence="1">The sequence shown here is derived from an EMBL/GenBank/DDBJ whole genome shotgun (WGS) entry which is preliminary data.</text>
</comment>
<sequence>MTYDKRKHGVENPSGFFSAAPVKALIFPDISCKIFIVQAIEDPEKTIDFNFIRRQQERRAILTPILTDFTVRITAAPAIIFTKVISPENLHTEEILVCGHSLEVNMTTSLDFFLSVAQVQLLQQLIKANMVALEPSGKAAETY</sequence>
<dbReference type="Proteomes" id="UP000827872">
    <property type="component" value="Linkage Group LG09"/>
</dbReference>
<dbReference type="EMBL" id="CM037622">
    <property type="protein sequence ID" value="KAH8003777.1"/>
    <property type="molecule type" value="Genomic_DNA"/>
</dbReference>
<name>A0ACB8FG10_9SAUR</name>
<evidence type="ECO:0000313" key="1">
    <source>
        <dbReference type="EMBL" id="KAH8003777.1"/>
    </source>
</evidence>
<evidence type="ECO:0000313" key="2">
    <source>
        <dbReference type="Proteomes" id="UP000827872"/>
    </source>
</evidence>
<gene>
    <name evidence="1" type="primary">VPS13B_5</name>
    <name evidence="1" type="ORF">K3G42_023979</name>
</gene>
<keyword evidence="2" id="KW-1185">Reference proteome</keyword>